<keyword evidence="1" id="KW-0732">Signal</keyword>
<organism evidence="3">
    <name type="scientific">Haematobia irritans</name>
    <name type="common">Horn fly</name>
    <name type="synonym">Conops irritans</name>
    <dbReference type="NCBI Taxonomy" id="7368"/>
    <lineage>
        <taxon>Eukaryota</taxon>
        <taxon>Metazoa</taxon>
        <taxon>Ecdysozoa</taxon>
        <taxon>Arthropoda</taxon>
        <taxon>Hexapoda</taxon>
        <taxon>Insecta</taxon>
        <taxon>Pterygota</taxon>
        <taxon>Neoptera</taxon>
        <taxon>Endopterygota</taxon>
        <taxon>Diptera</taxon>
        <taxon>Brachycera</taxon>
        <taxon>Muscomorpha</taxon>
        <taxon>Muscoidea</taxon>
        <taxon>Muscidae</taxon>
        <taxon>Haematobia</taxon>
    </lineage>
</organism>
<feature type="signal peptide" evidence="1">
    <location>
        <begin position="1"/>
        <end position="29"/>
    </location>
</feature>
<sequence>MQLLSSSTSNKLLLWGLLFVGHSRFIVTALECYHCEGADCEQMDQGKVDKCPDGETVCATIFNEGTIIAKGCLGNITEDIRIKCQGNNIDILNQCHKCKDDLCNEWSPNNMDLECIQCDSKLDPKCRIEGEPLYMDPTHCHISRIPNILCYALKEGNRTVRGCASTLEQQRTCMASDGCYLCNPNTLPVCNALIPKFEDAQNPNTNAGGIIGVEILSYISMVILIVRNHFL</sequence>
<dbReference type="InterPro" id="IPR008472">
    <property type="entry name" value="DUF753"/>
</dbReference>
<dbReference type="Pfam" id="PF05444">
    <property type="entry name" value="DUF753"/>
    <property type="match status" value="2"/>
</dbReference>
<protein>
    <submittedName>
        <fullName evidence="3">Putative hyphally regulated cell wall protein 1</fullName>
    </submittedName>
</protein>
<feature type="chain" id="PRO_5013290255" evidence="1">
    <location>
        <begin position="30"/>
        <end position="231"/>
    </location>
</feature>
<dbReference type="InterPro" id="IPR045860">
    <property type="entry name" value="Snake_toxin-like_sf"/>
</dbReference>
<evidence type="ECO:0000313" key="3">
    <source>
        <dbReference type="EMBL" id="JAV15684.1"/>
    </source>
</evidence>
<evidence type="ECO:0000259" key="2">
    <source>
        <dbReference type="Pfam" id="PF05444"/>
    </source>
</evidence>
<name>A0A1L8EAL0_HAEIR</name>
<proteinExistence type="predicted"/>
<reference evidence="3" key="1">
    <citation type="submission" date="2017-01" db="EMBL/GenBank/DDBJ databases">
        <title>An insight into the sialome and mialome of the horn fly, Haematobia irritans.</title>
        <authorList>
            <person name="Breijo M."/>
            <person name="Boiani M."/>
            <person name="Ures X."/>
            <person name="Rocha S."/>
            <person name="Sequeira M."/>
            <person name="Ribeiro J.M."/>
        </authorList>
    </citation>
    <scope>NUCLEOTIDE SEQUENCE</scope>
</reference>
<dbReference type="SUPFAM" id="SSF57302">
    <property type="entry name" value="Snake toxin-like"/>
    <property type="match status" value="1"/>
</dbReference>
<dbReference type="AlphaFoldDB" id="A0A1L8EAL0"/>
<feature type="domain" description="DUF753" evidence="2">
    <location>
        <begin position="114"/>
        <end position="185"/>
    </location>
</feature>
<dbReference type="PANTHER" id="PTHR21721">
    <property type="entry name" value="GH09876P-RELATED"/>
    <property type="match status" value="1"/>
</dbReference>
<accession>A0A1L8EAL0</accession>
<dbReference type="PANTHER" id="PTHR21721:SF26">
    <property type="entry name" value="DUF753 DOMAIN-CONTAINING PROTEIN-RELATED"/>
    <property type="match status" value="1"/>
</dbReference>
<dbReference type="EMBL" id="GFDG01003115">
    <property type="protein sequence ID" value="JAV15684.1"/>
    <property type="molecule type" value="Transcribed_RNA"/>
</dbReference>
<evidence type="ECO:0000256" key="1">
    <source>
        <dbReference type="SAM" id="SignalP"/>
    </source>
</evidence>
<feature type="domain" description="DUF753" evidence="2">
    <location>
        <begin position="31"/>
        <end position="104"/>
    </location>
</feature>